<dbReference type="GO" id="GO:0005739">
    <property type="term" value="C:mitochondrion"/>
    <property type="evidence" value="ECO:0007669"/>
    <property type="project" value="TreeGrafter"/>
</dbReference>
<dbReference type="RefSeq" id="XP_008717341.1">
    <property type="nucleotide sequence ID" value="XM_008719119.1"/>
</dbReference>
<feature type="compositionally biased region" description="Acidic residues" evidence="5">
    <location>
        <begin position="133"/>
        <end position="143"/>
    </location>
</feature>
<comment type="similarity">
    <text evidence="1">Belongs to the IPP transferase family.</text>
</comment>
<dbReference type="Gene3D" id="1.10.20.140">
    <property type="match status" value="1"/>
</dbReference>
<proteinExistence type="inferred from homology"/>
<dbReference type="PANTHER" id="PTHR11088">
    <property type="entry name" value="TRNA DIMETHYLALLYLTRANSFERASE"/>
    <property type="match status" value="1"/>
</dbReference>
<dbReference type="Gene3D" id="3.40.50.300">
    <property type="entry name" value="P-loop containing nucleotide triphosphate hydrolases"/>
    <property type="match status" value="1"/>
</dbReference>
<dbReference type="GeneID" id="19972114"/>
<feature type="region of interest" description="Disordered" evidence="5">
    <location>
        <begin position="133"/>
        <end position="158"/>
    </location>
</feature>
<dbReference type="InterPro" id="IPR027417">
    <property type="entry name" value="P-loop_NTPase"/>
</dbReference>
<evidence type="ECO:0000256" key="2">
    <source>
        <dbReference type="ARBA" id="ARBA00022679"/>
    </source>
</evidence>
<gene>
    <name evidence="6" type="ORF">HMPREF1541_04775</name>
</gene>
<dbReference type="VEuPathDB" id="FungiDB:HMPREF1541_04775"/>
<dbReference type="GO" id="GO:0006400">
    <property type="term" value="P:tRNA modification"/>
    <property type="evidence" value="ECO:0007669"/>
    <property type="project" value="TreeGrafter"/>
</dbReference>
<evidence type="ECO:0000256" key="1">
    <source>
        <dbReference type="ARBA" id="ARBA00005842"/>
    </source>
</evidence>
<evidence type="ECO:0000313" key="7">
    <source>
        <dbReference type="Proteomes" id="UP000030752"/>
    </source>
</evidence>
<evidence type="ECO:0000313" key="6">
    <source>
        <dbReference type="EMBL" id="ETN40498.1"/>
    </source>
</evidence>
<reference evidence="6 7" key="1">
    <citation type="submission" date="2013-03" db="EMBL/GenBank/DDBJ databases">
        <title>The Genome Sequence of Phialophora europaea CBS 101466.</title>
        <authorList>
            <consortium name="The Broad Institute Genomics Platform"/>
            <person name="Cuomo C."/>
            <person name="de Hoog S."/>
            <person name="Gorbushina A."/>
            <person name="Walker B."/>
            <person name="Young S.K."/>
            <person name="Zeng Q."/>
            <person name="Gargeya S."/>
            <person name="Fitzgerald M."/>
            <person name="Haas B."/>
            <person name="Abouelleil A."/>
            <person name="Allen A.W."/>
            <person name="Alvarado L."/>
            <person name="Arachchi H.M."/>
            <person name="Berlin A.M."/>
            <person name="Chapman S.B."/>
            <person name="Gainer-Dewar J."/>
            <person name="Goldberg J."/>
            <person name="Griggs A."/>
            <person name="Gujja S."/>
            <person name="Hansen M."/>
            <person name="Howarth C."/>
            <person name="Imamovic A."/>
            <person name="Ireland A."/>
            <person name="Larimer J."/>
            <person name="McCowan C."/>
            <person name="Murphy C."/>
            <person name="Pearson M."/>
            <person name="Poon T.W."/>
            <person name="Priest M."/>
            <person name="Roberts A."/>
            <person name="Saif S."/>
            <person name="Shea T."/>
            <person name="Sisk P."/>
            <person name="Sykes S."/>
            <person name="Wortman J."/>
            <person name="Nusbaum C."/>
            <person name="Birren B."/>
        </authorList>
    </citation>
    <scope>NUCLEOTIDE SEQUENCE [LARGE SCALE GENOMIC DNA]</scope>
    <source>
        <strain evidence="6 7">CBS 101466</strain>
    </source>
</reference>
<accession>W2RXK1</accession>
<dbReference type="HOGENOM" id="CLU_032616_2_3_1"/>
<name>W2RXK1_CYPE1</name>
<protein>
    <recommendedName>
        <fullName evidence="8">tRNA dimethylallyltransferase</fullName>
    </recommendedName>
</protein>
<dbReference type="SUPFAM" id="SSF57667">
    <property type="entry name" value="beta-beta-alpha zinc fingers"/>
    <property type="match status" value="1"/>
</dbReference>
<keyword evidence="2" id="KW-0808">Transferase</keyword>
<dbReference type="HAMAP" id="MF_00185">
    <property type="entry name" value="IPP_trans"/>
    <property type="match status" value="1"/>
</dbReference>
<keyword evidence="7" id="KW-1185">Reference proteome</keyword>
<dbReference type="Proteomes" id="UP000030752">
    <property type="component" value="Unassembled WGS sequence"/>
</dbReference>
<dbReference type="AlphaFoldDB" id="W2RXK1"/>
<dbReference type="GO" id="GO:0005524">
    <property type="term" value="F:ATP binding"/>
    <property type="evidence" value="ECO:0007669"/>
    <property type="project" value="UniProtKB-KW"/>
</dbReference>
<dbReference type="GO" id="GO:0052381">
    <property type="term" value="F:tRNA dimethylallyltransferase activity"/>
    <property type="evidence" value="ECO:0007669"/>
    <property type="project" value="InterPro"/>
</dbReference>
<organism evidence="6 7">
    <name type="scientific">Cyphellophora europaea (strain CBS 101466)</name>
    <name type="common">Phialophora europaea</name>
    <dbReference type="NCBI Taxonomy" id="1220924"/>
    <lineage>
        <taxon>Eukaryota</taxon>
        <taxon>Fungi</taxon>
        <taxon>Dikarya</taxon>
        <taxon>Ascomycota</taxon>
        <taxon>Pezizomycotina</taxon>
        <taxon>Eurotiomycetes</taxon>
        <taxon>Chaetothyriomycetidae</taxon>
        <taxon>Chaetothyriales</taxon>
        <taxon>Cyphellophoraceae</taxon>
        <taxon>Cyphellophora</taxon>
    </lineage>
</organism>
<keyword evidence="4" id="KW-0067">ATP-binding</keyword>
<dbReference type="Pfam" id="PF01715">
    <property type="entry name" value="IPPT"/>
    <property type="match status" value="1"/>
</dbReference>
<sequence>MSGSTTTLPPPAPSPRLTPLILILGATGTGKSALALSLARTLNGEILNADAMQMYRGLPVITNKLRPAEQQGIPHHLLDAIGPAETPWTVRRYVREADRVIDEVRGRGKVPIVVGGTGYYMHALVVRDGMLRDEDEAESEEGEERALESSSLGNDMGSVEEGIKRWPILGASPEEMYEELKRLDPEMARSWHPKDWRRVQRSLEICLRTGRRVSDIYREQALEREKVSSNGQVIDGGAGQGLEARGGESLLRYDPLVLWLAAEDSALKQRLNSRVGEMVTNGLFEEALELQQEEKKLGTEGTDIDKSKGIWVSIGYKEMESWAAEQLSKPQPLEDAKVSRLAQDALESVKAGTRRYAKRQERYIRMSFAKSLKQAGVSDRLLLLDGTDLSRFHSHLVPQAEGIARAFLHAKDLPEPSSLSDLAKQMFSKVRDESPQRSLRVRRHCEVCDRFLMTDKEWETHIASNSHKKVLQGRRKHQAKLEYLQRTESLEHQEELPIHKVDVPS</sequence>
<dbReference type="STRING" id="1220924.W2RXK1"/>
<evidence type="ECO:0008006" key="8">
    <source>
        <dbReference type="Google" id="ProtNLM"/>
    </source>
</evidence>
<dbReference type="EMBL" id="KB822720">
    <property type="protein sequence ID" value="ETN40498.1"/>
    <property type="molecule type" value="Genomic_DNA"/>
</dbReference>
<dbReference type="PANTHER" id="PTHR11088:SF89">
    <property type="entry name" value="TRNA DIMETHYLALLYLTRANSFERASE"/>
    <property type="match status" value="1"/>
</dbReference>
<dbReference type="InterPro" id="IPR018022">
    <property type="entry name" value="IPT"/>
</dbReference>
<evidence type="ECO:0000256" key="3">
    <source>
        <dbReference type="ARBA" id="ARBA00022741"/>
    </source>
</evidence>
<dbReference type="OrthoDB" id="775260at2759"/>
<dbReference type="SUPFAM" id="SSF52540">
    <property type="entry name" value="P-loop containing nucleoside triphosphate hydrolases"/>
    <property type="match status" value="2"/>
</dbReference>
<dbReference type="InterPro" id="IPR039657">
    <property type="entry name" value="Dimethylallyltransferase"/>
</dbReference>
<dbReference type="FunCoup" id="W2RXK1">
    <property type="interactions" value="977"/>
</dbReference>
<evidence type="ECO:0000256" key="5">
    <source>
        <dbReference type="SAM" id="MobiDB-lite"/>
    </source>
</evidence>
<evidence type="ECO:0000256" key="4">
    <source>
        <dbReference type="ARBA" id="ARBA00022840"/>
    </source>
</evidence>
<dbReference type="InParanoid" id="W2RXK1"/>
<dbReference type="InterPro" id="IPR036236">
    <property type="entry name" value="Znf_C2H2_sf"/>
</dbReference>
<keyword evidence="3" id="KW-0547">Nucleotide-binding</keyword>
<dbReference type="eggNOG" id="KOG1384">
    <property type="taxonomic scope" value="Eukaryota"/>
</dbReference>